<evidence type="ECO:0008006" key="3">
    <source>
        <dbReference type="Google" id="ProtNLM"/>
    </source>
</evidence>
<gene>
    <name evidence="1" type="ORF">EMLJLAPB_00535</name>
</gene>
<accession>A0A811TCW5</accession>
<evidence type="ECO:0000313" key="2">
    <source>
        <dbReference type="Proteomes" id="UP000634805"/>
    </source>
</evidence>
<sequence length="379" mass="43868">MELSSSHSQGENIKIAFFGRHGSFDHDSIGGTNSLVRRLSIELVRCWHSQVDYVLYGQATKEITHLPSLRSRYYRTLNEALDVLTEYDHIVTIYLPPKDLLTYMHFRATHRRKDQFHMLYQIWPEFAVKRELMFALNRLIPDNGRSFAISPRLVHRVKHWDRKAVLLWPPVPQHYFVPLSQKPSSDKIHVTFLGRIDIGKGVLETIDIFNALADCSEVELAFYGIYWEIDPIAVQLHHQLSEQKRFPYMPIKFTNYSDQIDEMVRSVLYDTDIFIQPYRKLSSTIDTPLLILEAMASLCAVITKPYGDIPYIYGKSPCLIDSQGLCEQAIKLILSAKEWLPSERERIERQNKSLLFDTQSVAERFVGALNTSTETEGSL</sequence>
<dbReference type="Proteomes" id="UP000634805">
    <property type="component" value="Unassembled WGS sequence"/>
</dbReference>
<reference evidence="1" key="1">
    <citation type="submission" date="2020-10" db="EMBL/GenBank/DDBJ databases">
        <authorList>
            <person name="Hahn C.J."/>
            <person name="Laso-Perez R."/>
            <person name="Vulcano F."/>
            <person name="Vaziourakis K.-M."/>
            <person name="Stokke R."/>
            <person name="Steen I.H."/>
            <person name="Teske A."/>
            <person name="Boetius A."/>
            <person name="Liebeke M."/>
            <person name="Amann R."/>
            <person name="Knittel K."/>
        </authorList>
    </citation>
    <scope>NUCLEOTIDE SEQUENCE</scope>
    <source>
        <strain evidence="1">Gfbio:e3339647-f889-4370-9287-4fb5cb688e4c:AG392D22_GoMArc1</strain>
    </source>
</reference>
<proteinExistence type="predicted"/>
<name>A0A811TCW5_9EURY</name>
<dbReference type="SUPFAM" id="SSF53756">
    <property type="entry name" value="UDP-Glycosyltransferase/glycogen phosphorylase"/>
    <property type="match status" value="1"/>
</dbReference>
<dbReference type="Gene3D" id="3.40.50.2000">
    <property type="entry name" value="Glycogen Phosphorylase B"/>
    <property type="match status" value="1"/>
</dbReference>
<comment type="caution">
    <text evidence="1">The sequence shown here is derived from an EMBL/GenBank/DDBJ whole genome shotgun (WGS) entry which is preliminary data.</text>
</comment>
<dbReference type="Pfam" id="PF13692">
    <property type="entry name" value="Glyco_trans_1_4"/>
    <property type="match status" value="1"/>
</dbReference>
<dbReference type="AlphaFoldDB" id="A0A811TCW5"/>
<organism evidence="1 2">
    <name type="scientific">Candidatus Argoarchaeum ethanivorans</name>
    <dbReference type="NCBI Taxonomy" id="2608793"/>
    <lineage>
        <taxon>Archaea</taxon>
        <taxon>Methanobacteriati</taxon>
        <taxon>Methanobacteriota</taxon>
        <taxon>Stenosarchaea group</taxon>
        <taxon>Methanomicrobia</taxon>
        <taxon>Methanosarcinales</taxon>
        <taxon>Methanosarcinales incertae sedis</taxon>
        <taxon>GOM Arc I cluster</taxon>
        <taxon>Candidatus Argoarchaeum</taxon>
    </lineage>
</organism>
<protein>
    <recommendedName>
        <fullName evidence="3">Glycosyl transferase family 1 domain-containing protein</fullName>
    </recommendedName>
</protein>
<evidence type="ECO:0000313" key="1">
    <source>
        <dbReference type="EMBL" id="CAD6493502.1"/>
    </source>
</evidence>
<dbReference type="EMBL" id="CAJHIS010000012">
    <property type="protein sequence ID" value="CAD6493502.1"/>
    <property type="molecule type" value="Genomic_DNA"/>
</dbReference>